<comment type="caution">
    <text evidence="1">The sequence shown here is derived from an EMBL/GenBank/DDBJ whole genome shotgun (WGS) entry which is preliminary data.</text>
</comment>
<keyword evidence="2" id="KW-1185">Reference proteome</keyword>
<evidence type="ECO:0000313" key="2">
    <source>
        <dbReference type="Proteomes" id="UP000309676"/>
    </source>
</evidence>
<sequence length="96" mass="11104">MTDQDRAAAGEEEESVYVVTDENGVERELVPVYTFDYEENEYVVLIDRNDAEADGLILRIEQDGDEVVLANIEDDDEWNAVLDIYNELLEEEEEEQ</sequence>
<dbReference type="OrthoDB" id="2376281at2"/>
<proteinExistence type="predicted"/>
<name>A0A5R9G692_9BACL</name>
<dbReference type="Proteomes" id="UP000309676">
    <property type="component" value="Unassembled WGS sequence"/>
</dbReference>
<evidence type="ECO:0000313" key="1">
    <source>
        <dbReference type="EMBL" id="TLS48283.1"/>
    </source>
</evidence>
<dbReference type="EMBL" id="VCIW01000042">
    <property type="protein sequence ID" value="TLS48283.1"/>
    <property type="molecule type" value="Genomic_DNA"/>
</dbReference>
<accession>A0A5R9G692</accession>
<reference evidence="1 2" key="1">
    <citation type="submission" date="2019-05" db="EMBL/GenBank/DDBJ databases">
        <authorList>
            <person name="Narsing Rao M.P."/>
            <person name="Li W.J."/>
        </authorList>
    </citation>
    <scope>NUCLEOTIDE SEQUENCE [LARGE SCALE GENOMIC DNA]</scope>
    <source>
        <strain evidence="1 2">SYSU_K30003</strain>
    </source>
</reference>
<dbReference type="RefSeq" id="WP_138198320.1">
    <property type="nucleotide sequence ID" value="NZ_VCIW01000042.1"/>
</dbReference>
<dbReference type="AlphaFoldDB" id="A0A5R9G692"/>
<organism evidence="1 2">
    <name type="scientific">Paenibacillus antri</name>
    <dbReference type="NCBI Taxonomy" id="2582848"/>
    <lineage>
        <taxon>Bacteria</taxon>
        <taxon>Bacillati</taxon>
        <taxon>Bacillota</taxon>
        <taxon>Bacilli</taxon>
        <taxon>Bacillales</taxon>
        <taxon>Paenibacillaceae</taxon>
        <taxon>Paenibacillus</taxon>
    </lineage>
</organism>
<dbReference type="InterPro" id="IPR009711">
    <property type="entry name" value="UPF0473"/>
</dbReference>
<protein>
    <submittedName>
        <fullName evidence="1">DUF1292 domain-containing protein</fullName>
    </submittedName>
</protein>
<dbReference type="Pfam" id="PF06949">
    <property type="entry name" value="DUF1292"/>
    <property type="match status" value="1"/>
</dbReference>
<gene>
    <name evidence="1" type="ORF">FE782_31555</name>
</gene>